<organism evidence="3 4">
    <name type="scientific">Schleiferilactobacillus perolens DSM 12744</name>
    <dbReference type="NCBI Taxonomy" id="1423792"/>
    <lineage>
        <taxon>Bacteria</taxon>
        <taxon>Bacillati</taxon>
        <taxon>Bacillota</taxon>
        <taxon>Bacilli</taxon>
        <taxon>Lactobacillales</taxon>
        <taxon>Lactobacillaceae</taxon>
        <taxon>Schleiferilactobacillus</taxon>
    </lineage>
</organism>
<dbReference type="GO" id="GO:0003700">
    <property type="term" value="F:DNA-binding transcription factor activity"/>
    <property type="evidence" value="ECO:0007669"/>
    <property type="project" value="TreeGrafter"/>
</dbReference>
<accession>A0A0R1N6Y8</accession>
<keyword evidence="4" id="KW-1185">Reference proteome</keyword>
<dbReference type="InterPro" id="IPR015927">
    <property type="entry name" value="Peptidase_S24_S26A/B/C"/>
</dbReference>
<dbReference type="PATRIC" id="fig|1423792.3.peg.2963"/>
<keyword evidence="1" id="KW-0238">DNA-binding</keyword>
<dbReference type="GO" id="GO:0005829">
    <property type="term" value="C:cytosol"/>
    <property type="evidence" value="ECO:0007669"/>
    <property type="project" value="TreeGrafter"/>
</dbReference>
<protein>
    <recommendedName>
        <fullName evidence="2">HTH cro/C1-type domain-containing protein</fullName>
    </recommendedName>
</protein>
<dbReference type="GO" id="GO:0003677">
    <property type="term" value="F:DNA binding"/>
    <property type="evidence" value="ECO:0007669"/>
    <property type="project" value="UniProtKB-KW"/>
</dbReference>
<sequence>MVESSVDKFCCCLHANIIAGIVCMQYNNIWRRLMIGSVLKEMREEMGIGVNQLASRSGVSASQISRIENQLQNSPTVETIQKLSVALRDNGGRLITASLAEGMSPYNSKRIDTLAPVVNGHSAINTEMVRVYETIHTGNPAWTDEDIIGELAVPPELVKKYGRDHLFAITVKGESVDRRIPNGHVAVFSRNHEIKNGSIVAVHIGDADAVVRVFEKTSQAIIFMPDSWLSGFRSYIYRKDSDQNFRILGEYIYSTDYPI</sequence>
<dbReference type="Gene3D" id="1.10.260.40">
    <property type="entry name" value="lambda repressor-like DNA-binding domains"/>
    <property type="match status" value="1"/>
</dbReference>
<reference evidence="3 4" key="1">
    <citation type="journal article" date="2015" name="Genome Announc.">
        <title>Expanding the biotechnology potential of lactobacilli through comparative genomics of 213 strains and associated genera.</title>
        <authorList>
            <person name="Sun Z."/>
            <person name="Harris H.M."/>
            <person name="McCann A."/>
            <person name="Guo C."/>
            <person name="Argimon S."/>
            <person name="Zhang W."/>
            <person name="Yang X."/>
            <person name="Jeffery I.B."/>
            <person name="Cooney J.C."/>
            <person name="Kagawa T.F."/>
            <person name="Liu W."/>
            <person name="Song Y."/>
            <person name="Salvetti E."/>
            <person name="Wrobel A."/>
            <person name="Rasinkangas P."/>
            <person name="Parkhill J."/>
            <person name="Rea M.C."/>
            <person name="O'Sullivan O."/>
            <person name="Ritari J."/>
            <person name="Douillard F.P."/>
            <person name="Paul Ross R."/>
            <person name="Yang R."/>
            <person name="Briner A.E."/>
            <person name="Felis G.E."/>
            <person name="de Vos W.M."/>
            <person name="Barrangou R."/>
            <person name="Klaenhammer T.R."/>
            <person name="Caufield P.W."/>
            <person name="Cui Y."/>
            <person name="Zhang H."/>
            <person name="O'Toole P.W."/>
        </authorList>
    </citation>
    <scope>NUCLEOTIDE SEQUENCE [LARGE SCALE GENOMIC DNA]</scope>
    <source>
        <strain evidence="3 4">DSM 12744</strain>
    </source>
</reference>
<dbReference type="PROSITE" id="PS50943">
    <property type="entry name" value="HTH_CROC1"/>
    <property type="match status" value="1"/>
</dbReference>
<dbReference type="SMART" id="SM00530">
    <property type="entry name" value="HTH_XRE"/>
    <property type="match status" value="1"/>
</dbReference>
<dbReference type="Pfam" id="PF01381">
    <property type="entry name" value="HTH_3"/>
    <property type="match status" value="1"/>
</dbReference>
<feature type="domain" description="HTH cro/C1-type" evidence="2">
    <location>
        <begin position="39"/>
        <end position="87"/>
    </location>
</feature>
<name>A0A0R1N6Y8_9LACO</name>
<dbReference type="SUPFAM" id="SSF51306">
    <property type="entry name" value="LexA/Signal peptidase"/>
    <property type="match status" value="1"/>
</dbReference>
<dbReference type="Pfam" id="PF00717">
    <property type="entry name" value="Peptidase_S24"/>
    <property type="match status" value="1"/>
</dbReference>
<evidence type="ECO:0000313" key="4">
    <source>
        <dbReference type="Proteomes" id="UP000051330"/>
    </source>
</evidence>
<dbReference type="Gene3D" id="2.10.109.10">
    <property type="entry name" value="Umud Fragment, subunit A"/>
    <property type="match status" value="1"/>
</dbReference>
<dbReference type="Proteomes" id="UP000051330">
    <property type="component" value="Unassembled WGS sequence"/>
</dbReference>
<evidence type="ECO:0000313" key="3">
    <source>
        <dbReference type="EMBL" id="KRL12571.1"/>
    </source>
</evidence>
<dbReference type="InterPro" id="IPR039418">
    <property type="entry name" value="LexA-like"/>
</dbReference>
<dbReference type="PANTHER" id="PTHR46797">
    <property type="entry name" value="HTH-TYPE TRANSCRIPTIONAL REGULATOR"/>
    <property type="match status" value="1"/>
</dbReference>
<dbReference type="InterPro" id="IPR050807">
    <property type="entry name" value="TransReg_Diox_bact_type"/>
</dbReference>
<comment type="caution">
    <text evidence="3">The sequence shown here is derived from an EMBL/GenBank/DDBJ whole genome shotgun (WGS) entry which is preliminary data.</text>
</comment>
<evidence type="ECO:0000256" key="1">
    <source>
        <dbReference type="ARBA" id="ARBA00023125"/>
    </source>
</evidence>
<dbReference type="CDD" id="cd00093">
    <property type="entry name" value="HTH_XRE"/>
    <property type="match status" value="1"/>
</dbReference>
<gene>
    <name evidence="3" type="ORF">FD09_GL002890</name>
</gene>
<evidence type="ECO:0000259" key="2">
    <source>
        <dbReference type="PROSITE" id="PS50943"/>
    </source>
</evidence>
<dbReference type="STRING" id="1423792.FD09_GL002890"/>
<dbReference type="CDD" id="cd06529">
    <property type="entry name" value="S24_LexA-like"/>
    <property type="match status" value="1"/>
</dbReference>
<dbReference type="EMBL" id="AZEC01000007">
    <property type="protein sequence ID" value="KRL12571.1"/>
    <property type="molecule type" value="Genomic_DNA"/>
</dbReference>
<dbReference type="PANTHER" id="PTHR46797:SF10">
    <property type="entry name" value="BLR1115 PROTEIN"/>
    <property type="match status" value="1"/>
</dbReference>
<proteinExistence type="predicted"/>
<dbReference type="AlphaFoldDB" id="A0A0R1N6Y8"/>
<dbReference type="InterPro" id="IPR001387">
    <property type="entry name" value="Cro/C1-type_HTH"/>
</dbReference>
<dbReference type="InterPro" id="IPR010982">
    <property type="entry name" value="Lambda_DNA-bd_dom_sf"/>
</dbReference>
<dbReference type="InterPro" id="IPR036286">
    <property type="entry name" value="LexA/Signal_pep-like_sf"/>
</dbReference>
<dbReference type="SUPFAM" id="SSF47413">
    <property type="entry name" value="lambda repressor-like DNA-binding domains"/>
    <property type="match status" value="1"/>
</dbReference>